<accession>A0AAV4WPH3</accession>
<evidence type="ECO:0000313" key="2">
    <source>
        <dbReference type="Proteomes" id="UP001054837"/>
    </source>
</evidence>
<reference evidence="1 2" key="1">
    <citation type="submission" date="2021-06" db="EMBL/GenBank/DDBJ databases">
        <title>Caerostris darwini draft genome.</title>
        <authorList>
            <person name="Kono N."/>
            <person name="Arakawa K."/>
        </authorList>
    </citation>
    <scope>NUCLEOTIDE SEQUENCE [LARGE SCALE GENOMIC DNA]</scope>
</reference>
<name>A0AAV4WPH3_9ARAC</name>
<dbReference type="Proteomes" id="UP001054837">
    <property type="component" value="Unassembled WGS sequence"/>
</dbReference>
<organism evidence="1 2">
    <name type="scientific">Caerostris darwini</name>
    <dbReference type="NCBI Taxonomy" id="1538125"/>
    <lineage>
        <taxon>Eukaryota</taxon>
        <taxon>Metazoa</taxon>
        <taxon>Ecdysozoa</taxon>
        <taxon>Arthropoda</taxon>
        <taxon>Chelicerata</taxon>
        <taxon>Arachnida</taxon>
        <taxon>Araneae</taxon>
        <taxon>Araneomorphae</taxon>
        <taxon>Entelegynae</taxon>
        <taxon>Araneoidea</taxon>
        <taxon>Araneidae</taxon>
        <taxon>Caerostris</taxon>
    </lineage>
</organism>
<proteinExistence type="predicted"/>
<dbReference type="AlphaFoldDB" id="A0AAV4WPH3"/>
<keyword evidence="2" id="KW-1185">Reference proteome</keyword>
<sequence>MIIHFRSSRATETATQLSFLVRLPLILQLQNLPRFKPLPEKHSNSTEACPLERDILRTQVGFANSSRSCRAPDMTKWPTTPETLIG</sequence>
<evidence type="ECO:0000313" key="1">
    <source>
        <dbReference type="EMBL" id="GIY84820.1"/>
    </source>
</evidence>
<comment type="caution">
    <text evidence="1">The sequence shown here is derived from an EMBL/GenBank/DDBJ whole genome shotgun (WGS) entry which is preliminary data.</text>
</comment>
<dbReference type="EMBL" id="BPLQ01014972">
    <property type="protein sequence ID" value="GIY84820.1"/>
    <property type="molecule type" value="Genomic_DNA"/>
</dbReference>
<protein>
    <submittedName>
        <fullName evidence="1">Uncharacterized protein</fullName>
    </submittedName>
</protein>
<gene>
    <name evidence="1" type="ORF">CDAR_282151</name>
</gene>